<name>A0A6J4H1V0_9FLAO</name>
<sequence>MVLESVYNSSRVLGSGIRVFRLSFVIILEVLMMAFIGLILLPAKNLAIKNSNNKMPKNDKLIISNKLFNTIFESAKDIATITYPICLLLRYNGT</sequence>
<reference evidence="2 3" key="1">
    <citation type="submission" date="2020-02" db="EMBL/GenBank/DDBJ databases">
        <authorList>
            <person name="Criscuolo A."/>
        </authorList>
    </citation>
    <scope>NUCLEOTIDE SEQUENCE [LARGE SCALE GENOMIC DNA]</scope>
    <source>
        <strain evidence="2">CIP105534</strain>
    </source>
</reference>
<gene>
    <name evidence="2" type="ORF">FLA105534_04893</name>
</gene>
<evidence type="ECO:0000256" key="1">
    <source>
        <dbReference type="SAM" id="Phobius"/>
    </source>
</evidence>
<keyword evidence="3" id="KW-1185">Reference proteome</keyword>
<evidence type="ECO:0000313" key="3">
    <source>
        <dbReference type="Proteomes" id="UP000479938"/>
    </source>
</evidence>
<keyword evidence="1" id="KW-0472">Membrane</keyword>
<protein>
    <submittedName>
        <fullName evidence="2">Uncharacterized protein</fullName>
    </submittedName>
</protein>
<dbReference type="Proteomes" id="UP000479938">
    <property type="component" value="Unassembled WGS sequence"/>
</dbReference>
<feature type="transmembrane region" description="Helical" evidence="1">
    <location>
        <begin position="20"/>
        <end position="41"/>
    </location>
</feature>
<organism evidence="2 3">
    <name type="scientific">Flavobacterium bizetiae</name>
    <dbReference type="NCBI Taxonomy" id="2704140"/>
    <lineage>
        <taxon>Bacteria</taxon>
        <taxon>Pseudomonadati</taxon>
        <taxon>Bacteroidota</taxon>
        <taxon>Flavobacteriia</taxon>
        <taxon>Flavobacteriales</taxon>
        <taxon>Flavobacteriaceae</taxon>
        <taxon>Flavobacterium</taxon>
    </lineage>
</organism>
<evidence type="ECO:0000313" key="2">
    <source>
        <dbReference type="EMBL" id="CAA9203713.1"/>
    </source>
</evidence>
<keyword evidence="1" id="KW-1133">Transmembrane helix</keyword>
<keyword evidence="1" id="KW-0812">Transmembrane</keyword>
<accession>A0A6J4H1V0</accession>
<dbReference type="EMBL" id="CADCSU010000222">
    <property type="protein sequence ID" value="CAA9203713.1"/>
    <property type="molecule type" value="Genomic_DNA"/>
</dbReference>
<dbReference type="AlphaFoldDB" id="A0A6J4H1V0"/>
<proteinExistence type="predicted"/>